<comment type="caution">
    <text evidence="9">The sequence shown here is derived from an EMBL/GenBank/DDBJ whole genome shotgun (WGS) entry which is preliminary data.</text>
</comment>
<gene>
    <name evidence="9" type="ORF">F0A16_01090</name>
</gene>
<keyword evidence="2 7" id="KW-0813">Transport</keyword>
<dbReference type="SUPFAM" id="SSF161098">
    <property type="entry name" value="MetI-like"/>
    <property type="match status" value="1"/>
</dbReference>
<keyword evidence="6 7" id="KW-0472">Membrane</keyword>
<feature type="transmembrane region" description="Helical" evidence="7">
    <location>
        <begin position="276"/>
        <end position="302"/>
    </location>
</feature>
<evidence type="ECO:0000256" key="5">
    <source>
        <dbReference type="ARBA" id="ARBA00022989"/>
    </source>
</evidence>
<comment type="subcellular location">
    <subcellularLocation>
        <location evidence="1 7">Cell membrane</location>
        <topology evidence="1 7">Multi-pass membrane protein</topology>
    </subcellularLocation>
</comment>
<feature type="transmembrane region" description="Helical" evidence="7">
    <location>
        <begin position="123"/>
        <end position="140"/>
    </location>
</feature>
<reference evidence="9 10" key="1">
    <citation type="submission" date="2019-08" db="EMBL/GenBank/DDBJ databases">
        <title>Bioinformatics analysis of the strain L3 and L5.</title>
        <authorList>
            <person name="Li X."/>
        </authorList>
    </citation>
    <scope>NUCLEOTIDE SEQUENCE [LARGE SCALE GENOMIC DNA]</scope>
    <source>
        <strain evidence="9 10">L3</strain>
    </source>
</reference>
<comment type="similarity">
    <text evidence="7">Belongs to the binding-protein-dependent transport system permease family.</text>
</comment>
<sequence length="311" mass="34123">MKAISRTASTTAPSAEVTGARSFARTTRLLMAPAVIFLLIWMLVPLAMTIYYSFQQYNLIMPMYNGFAGLTNFAILLSDPTFWKSLANTLIIVAASLVITVCLGLALALLFNRTFVGRGVARTLAVAPFFVMPVVTGLIWKNMLFHPVYGLFAWVARQLGLEPVDWLAHYPMLSVIIMITWEWTPFALLVLLTGLQSLPEDQIEAAKLDGASAWQEFRHIVIPHLGQVLYVVVMLESIFFLTSFAEIYTTTSGGPGTATTNLPYYIFQTVFQQNDIGIASAAAIGAVILANIFAIMLIRFIAGNLNAGAAR</sequence>
<protein>
    <submittedName>
        <fullName evidence="9">Sugar ABC transporter permease</fullName>
    </submittedName>
</protein>
<evidence type="ECO:0000313" key="9">
    <source>
        <dbReference type="EMBL" id="KAA0020427.1"/>
    </source>
</evidence>
<dbReference type="CDD" id="cd06261">
    <property type="entry name" value="TM_PBP2"/>
    <property type="match status" value="1"/>
</dbReference>
<keyword evidence="10" id="KW-1185">Reference proteome</keyword>
<dbReference type="GO" id="GO:0005886">
    <property type="term" value="C:plasma membrane"/>
    <property type="evidence" value="ECO:0007669"/>
    <property type="project" value="UniProtKB-SubCell"/>
</dbReference>
<name>A0A640WIM6_9GAMM</name>
<keyword evidence="5 7" id="KW-1133">Transmembrane helix</keyword>
<feature type="transmembrane region" description="Helical" evidence="7">
    <location>
        <begin position="90"/>
        <end position="111"/>
    </location>
</feature>
<feature type="transmembrane region" description="Helical" evidence="7">
    <location>
        <begin position="30"/>
        <end position="52"/>
    </location>
</feature>
<feature type="transmembrane region" description="Helical" evidence="7">
    <location>
        <begin position="170"/>
        <end position="192"/>
    </location>
</feature>
<feature type="domain" description="ABC transmembrane type-1" evidence="8">
    <location>
        <begin position="86"/>
        <end position="299"/>
    </location>
</feature>
<evidence type="ECO:0000256" key="2">
    <source>
        <dbReference type="ARBA" id="ARBA00022448"/>
    </source>
</evidence>
<evidence type="ECO:0000256" key="1">
    <source>
        <dbReference type="ARBA" id="ARBA00004651"/>
    </source>
</evidence>
<evidence type="ECO:0000256" key="7">
    <source>
        <dbReference type="RuleBase" id="RU363032"/>
    </source>
</evidence>
<evidence type="ECO:0000256" key="3">
    <source>
        <dbReference type="ARBA" id="ARBA00022475"/>
    </source>
</evidence>
<dbReference type="RefSeq" id="WP_149433554.1">
    <property type="nucleotide sequence ID" value="NZ_VTPX01000001.1"/>
</dbReference>
<dbReference type="PANTHER" id="PTHR43005">
    <property type="entry name" value="BLR7065 PROTEIN"/>
    <property type="match status" value="1"/>
</dbReference>
<evidence type="ECO:0000259" key="8">
    <source>
        <dbReference type="PROSITE" id="PS50928"/>
    </source>
</evidence>
<dbReference type="EMBL" id="VTPX01000001">
    <property type="protein sequence ID" value="KAA0020427.1"/>
    <property type="molecule type" value="Genomic_DNA"/>
</dbReference>
<dbReference type="PANTHER" id="PTHR43005:SF2">
    <property type="entry name" value="INTEGRAL MEMBRANE SUGAR TRANSPORT PROTEIN"/>
    <property type="match status" value="1"/>
</dbReference>
<evidence type="ECO:0000256" key="4">
    <source>
        <dbReference type="ARBA" id="ARBA00022692"/>
    </source>
</evidence>
<accession>A0A640WIM6</accession>
<dbReference type="AlphaFoldDB" id="A0A640WIM6"/>
<feature type="transmembrane region" description="Helical" evidence="7">
    <location>
        <begin position="228"/>
        <end position="248"/>
    </location>
</feature>
<dbReference type="GO" id="GO:0055085">
    <property type="term" value="P:transmembrane transport"/>
    <property type="evidence" value="ECO:0007669"/>
    <property type="project" value="InterPro"/>
</dbReference>
<dbReference type="Gene3D" id="1.10.3720.10">
    <property type="entry name" value="MetI-like"/>
    <property type="match status" value="1"/>
</dbReference>
<proteinExistence type="inferred from homology"/>
<dbReference type="InterPro" id="IPR035906">
    <property type="entry name" value="MetI-like_sf"/>
</dbReference>
<keyword evidence="3" id="KW-1003">Cell membrane</keyword>
<keyword evidence="4 7" id="KW-0812">Transmembrane</keyword>
<dbReference type="PROSITE" id="PS50928">
    <property type="entry name" value="ABC_TM1"/>
    <property type="match status" value="1"/>
</dbReference>
<evidence type="ECO:0000256" key="6">
    <source>
        <dbReference type="ARBA" id="ARBA00023136"/>
    </source>
</evidence>
<organism evidence="9 10">
    <name type="scientific">Salinicola corii</name>
    <dbReference type="NCBI Taxonomy" id="2606937"/>
    <lineage>
        <taxon>Bacteria</taxon>
        <taxon>Pseudomonadati</taxon>
        <taxon>Pseudomonadota</taxon>
        <taxon>Gammaproteobacteria</taxon>
        <taxon>Oceanospirillales</taxon>
        <taxon>Halomonadaceae</taxon>
        <taxon>Salinicola</taxon>
    </lineage>
</organism>
<dbReference type="Pfam" id="PF00528">
    <property type="entry name" value="BPD_transp_1"/>
    <property type="match status" value="1"/>
</dbReference>
<dbReference type="InterPro" id="IPR000515">
    <property type="entry name" value="MetI-like"/>
</dbReference>
<evidence type="ECO:0000313" key="10">
    <source>
        <dbReference type="Proteomes" id="UP000466024"/>
    </source>
</evidence>
<dbReference type="Proteomes" id="UP000466024">
    <property type="component" value="Unassembled WGS sequence"/>
</dbReference>